<comment type="caution">
    <text evidence="2">The sequence shown here is derived from an EMBL/GenBank/DDBJ whole genome shotgun (WGS) entry which is preliminary data.</text>
</comment>
<reference evidence="2 3" key="1">
    <citation type="submission" date="2021-05" db="EMBL/GenBank/DDBJ databases">
        <title>Genome Assembly of Synthetic Allotetraploid Brassica napus Reveals Homoeologous Exchanges between Subgenomes.</title>
        <authorList>
            <person name="Davis J.T."/>
        </authorList>
    </citation>
    <scope>NUCLEOTIDE SEQUENCE [LARGE SCALE GENOMIC DNA]</scope>
    <source>
        <strain evidence="3">cv. Da-Ae</strain>
        <tissue evidence="2">Seedling</tissue>
    </source>
</reference>
<feature type="compositionally biased region" description="Basic and acidic residues" evidence="1">
    <location>
        <begin position="63"/>
        <end position="77"/>
    </location>
</feature>
<organism evidence="2 3">
    <name type="scientific">Brassica napus</name>
    <name type="common">Rape</name>
    <dbReference type="NCBI Taxonomy" id="3708"/>
    <lineage>
        <taxon>Eukaryota</taxon>
        <taxon>Viridiplantae</taxon>
        <taxon>Streptophyta</taxon>
        <taxon>Embryophyta</taxon>
        <taxon>Tracheophyta</taxon>
        <taxon>Spermatophyta</taxon>
        <taxon>Magnoliopsida</taxon>
        <taxon>eudicotyledons</taxon>
        <taxon>Gunneridae</taxon>
        <taxon>Pentapetalae</taxon>
        <taxon>rosids</taxon>
        <taxon>malvids</taxon>
        <taxon>Brassicales</taxon>
        <taxon>Brassicaceae</taxon>
        <taxon>Brassiceae</taxon>
        <taxon>Brassica</taxon>
    </lineage>
</organism>
<sequence>GTKALTKTNRFWAVSPKEKTVAEGNQQVTTTCSIARPSMDTRQAGSQLASAEESLTRSSLRPDPNRSPDRRFEKKDNRLQSTLQSLIFLGPSKGEEEAIRDNRRETIESRRCRKRQSNITGKISVISRCQTPWEFDAESKAGRLSPEEKG</sequence>
<evidence type="ECO:0000313" key="3">
    <source>
        <dbReference type="Proteomes" id="UP000824890"/>
    </source>
</evidence>
<evidence type="ECO:0000313" key="2">
    <source>
        <dbReference type="EMBL" id="KAH0871718.1"/>
    </source>
</evidence>
<feature type="region of interest" description="Disordered" evidence="1">
    <location>
        <begin position="17"/>
        <end position="77"/>
    </location>
</feature>
<protein>
    <submittedName>
        <fullName evidence="2">Uncharacterized protein</fullName>
    </submittedName>
</protein>
<proteinExistence type="predicted"/>
<dbReference type="EMBL" id="JAGKQM010000017">
    <property type="protein sequence ID" value="KAH0871718.1"/>
    <property type="molecule type" value="Genomic_DNA"/>
</dbReference>
<feature type="compositionally biased region" description="Polar residues" evidence="1">
    <location>
        <begin position="23"/>
        <end position="33"/>
    </location>
</feature>
<accession>A0ABQ7YUW9</accession>
<feature type="compositionally biased region" description="Polar residues" evidence="1">
    <location>
        <begin position="40"/>
        <end position="49"/>
    </location>
</feature>
<name>A0ABQ7YUW9_BRANA</name>
<gene>
    <name evidence="2" type="ORF">HID58_078740</name>
</gene>
<evidence type="ECO:0000256" key="1">
    <source>
        <dbReference type="SAM" id="MobiDB-lite"/>
    </source>
</evidence>
<keyword evidence="3" id="KW-1185">Reference proteome</keyword>
<feature type="non-terminal residue" evidence="2">
    <location>
        <position position="1"/>
    </location>
</feature>
<dbReference type="Proteomes" id="UP000824890">
    <property type="component" value="Unassembled WGS sequence"/>
</dbReference>